<comment type="caution">
    <text evidence="2">The sequence shown here is derived from an EMBL/GenBank/DDBJ whole genome shotgun (WGS) entry which is preliminary data.</text>
</comment>
<dbReference type="SUPFAM" id="SSF49785">
    <property type="entry name" value="Galactose-binding domain-like"/>
    <property type="match status" value="1"/>
</dbReference>
<reference evidence="3" key="1">
    <citation type="journal article" date="2019" name="Int. J. Syst. Evol. Microbiol.">
        <title>The Global Catalogue of Microorganisms (GCM) 10K type strain sequencing project: providing services to taxonomists for standard genome sequencing and annotation.</title>
        <authorList>
            <consortium name="The Broad Institute Genomics Platform"/>
            <consortium name="The Broad Institute Genome Sequencing Center for Infectious Disease"/>
            <person name="Wu L."/>
            <person name="Ma J."/>
        </authorList>
    </citation>
    <scope>NUCLEOTIDE SEQUENCE [LARGE SCALE GENOMIC DNA]</scope>
    <source>
        <strain evidence="3">JCM 16722</strain>
    </source>
</reference>
<evidence type="ECO:0000259" key="1">
    <source>
        <dbReference type="PROSITE" id="PS50093"/>
    </source>
</evidence>
<dbReference type="InterPro" id="IPR035986">
    <property type="entry name" value="PKD_dom_sf"/>
</dbReference>
<dbReference type="Gene3D" id="2.60.120.260">
    <property type="entry name" value="Galactose-binding domain-like"/>
    <property type="match status" value="1"/>
</dbReference>
<dbReference type="CDD" id="cd00146">
    <property type="entry name" value="PKD"/>
    <property type="match status" value="1"/>
</dbReference>
<dbReference type="InterPro" id="IPR000421">
    <property type="entry name" value="FA58C"/>
</dbReference>
<evidence type="ECO:0000313" key="3">
    <source>
        <dbReference type="Proteomes" id="UP001500167"/>
    </source>
</evidence>
<dbReference type="EMBL" id="BAAAZK010000010">
    <property type="protein sequence ID" value="GAA4186422.1"/>
    <property type="molecule type" value="Genomic_DNA"/>
</dbReference>
<dbReference type="InterPro" id="IPR000601">
    <property type="entry name" value="PKD_dom"/>
</dbReference>
<gene>
    <name evidence="2" type="ORF">GCM10022218_49730</name>
</gene>
<feature type="domain" description="PKD" evidence="1">
    <location>
        <begin position="57"/>
        <end position="109"/>
    </location>
</feature>
<protein>
    <recommendedName>
        <fullName evidence="1">PKD domain-containing protein</fullName>
    </recommendedName>
</protein>
<dbReference type="InterPro" id="IPR022409">
    <property type="entry name" value="PKD/Chitinase_dom"/>
</dbReference>
<dbReference type="Proteomes" id="UP001500167">
    <property type="component" value="Unassembled WGS sequence"/>
</dbReference>
<dbReference type="SMART" id="SM00089">
    <property type="entry name" value="PKD"/>
    <property type="match status" value="1"/>
</dbReference>
<keyword evidence="3" id="KW-1185">Reference proteome</keyword>
<dbReference type="InterPro" id="IPR013783">
    <property type="entry name" value="Ig-like_fold"/>
</dbReference>
<dbReference type="Pfam" id="PF18911">
    <property type="entry name" value="PKD_4"/>
    <property type="match status" value="1"/>
</dbReference>
<evidence type="ECO:0000313" key="2">
    <source>
        <dbReference type="EMBL" id="GAA4186422.1"/>
    </source>
</evidence>
<proteinExistence type="predicted"/>
<name>A0ABP8AMI4_9SPHI</name>
<dbReference type="InterPro" id="IPR008979">
    <property type="entry name" value="Galactose-bd-like_sf"/>
</dbReference>
<dbReference type="SUPFAM" id="SSF49299">
    <property type="entry name" value="PKD domain"/>
    <property type="match status" value="1"/>
</dbReference>
<sequence length="353" mass="39652">MMKFMAIKLEKHVYSLLLLFVLLGCSKSKEVVVEEPELPNPVSAFSIKQVANDDPFTFEFTNQSKDYTETRWSFGDDSTSSTASPKHTFLNTGSFVVKLMVLNENGNWAQREEVIDIDAEKLIRFNAAKNGTGKLMLSYDSDIAVKGVTWSVMTDKDKYQQVSDQAKTDVSVAVGTFATYRLNVTTPKGSKVIISKLLTDLGIVKDWTNIDNTFRISQDNSSGPDAGEGSKKLIDNDLTSKLFIGGYQPGMYWQFAFYQPQVINAYTITTGNDSPERDPKDWEIQGSNDGESWVTLNTVTGYNFGTAPTDRRRSQPFTFSNTKSYSYYRYVVKAVSSGSNFQMTEFRLLELPQ</sequence>
<accession>A0ABP8AMI4</accession>
<organism evidence="2 3">
    <name type="scientific">Sphingobacterium ginsenosidimutans</name>
    <dbReference type="NCBI Taxonomy" id="687845"/>
    <lineage>
        <taxon>Bacteria</taxon>
        <taxon>Pseudomonadati</taxon>
        <taxon>Bacteroidota</taxon>
        <taxon>Sphingobacteriia</taxon>
        <taxon>Sphingobacteriales</taxon>
        <taxon>Sphingobacteriaceae</taxon>
        <taxon>Sphingobacterium</taxon>
    </lineage>
</organism>
<dbReference type="Pfam" id="PF00754">
    <property type="entry name" value="F5_F8_type_C"/>
    <property type="match status" value="1"/>
</dbReference>
<dbReference type="Gene3D" id="2.60.40.10">
    <property type="entry name" value="Immunoglobulins"/>
    <property type="match status" value="1"/>
</dbReference>
<dbReference type="PROSITE" id="PS51257">
    <property type="entry name" value="PROKAR_LIPOPROTEIN"/>
    <property type="match status" value="1"/>
</dbReference>
<dbReference type="PROSITE" id="PS50093">
    <property type="entry name" value="PKD"/>
    <property type="match status" value="1"/>
</dbReference>